<keyword evidence="3" id="KW-1185">Reference proteome</keyword>
<reference evidence="2 3" key="1">
    <citation type="submission" date="2021-01" db="EMBL/GenBank/DDBJ databases">
        <title>Whole genome shotgun sequence of Asanoa siamensis NBRC 107932.</title>
        <authorList>
            <person name="Komaki H."/>
            <person name="Tamura T."/>
        </authorList>
    </citation>
    <scope>NUCLEOTIDE SEQUENCE [LARGE SCALE GENOMIC DNA]</scope>
    <source>
        <strain evidence="2 3">NBRC 107932</strain>
    </source>
</reference>
<keyword evidence="1" id="KW-0732">Signal</keyword>
<feature type="chain" id="PRO_5046613529" evidence="1">
    <location>
        <begin position="27"/>
        <end position="180"/>
    </location>
</feature>
<evidence type="ECO:0000313" key="3">
    <source>
        <dbReference type="Proteomes" id="UP000604117"/>
    </source>
</evidence>
<protein>
    <submittedName>
        <fullName evidence="2">Uncharacterized protein</fullName>
    </submittedName>
</protein>
<accession>A0ABQ4CQV2</accession>
<evidence type="ECO:0000256" key="1">
    <source>
        <dbReference type="SAM" id="SignalP"/>
    </source>
</evidence>
<gene>
    <name evidence="2" type="ORF">Asi02nite_31730</name>
</gene>
<proteinExistence type="predicted"/>
<feature type="signal peptide" evidence="1">
    <location>
        <begin position="1"/>
        <end position="26"/>
    </location>
</feature>
<dbReference type="RefSeq" id="WP_203713660.1">
    <property type="nucleotide sequence ID" value="NZ_BONE01000022.1"/>
</dbReference>
<comment type="caution">
    <text evidence="2">The sequence shown here is derived from an EMBL/GenBank/DDBJ whole genome shotgun (WGS) entry which is preliminary data.</text>
</comment>
<evidence type="ECO:0000313" key="2">
    <source>
        <dbReference type="EMBL" id="GIF73655.1"/>
    </source>
</evidence>
<organism evidence="2 3">
    <name type="scientific">Asanoa siamensis</name>
    <dbReference type="NCBI Taxonomy" id="926357"/>
    <lineage>
        <taxon>Bacteria</taxon>
        <taxon>Bacillati</taxon>
        <taxon>Actinomycetota</taxon>
        <taxon>Actinomycetes</taxon>
        <taxon>Micromonosporales</taxon>
        <taxon>Micromonosporaceae</taxon>
        <taxon>Asanoa</taxon>
    </lineage>
</organism>
<dbReference type="Proteomes" id="UP000604117">
    <property type="component" value="Unassembled WGS sequence"/>
</dbReference>
<sequence length="180" mass="17462">MYRRVTFAAIVAVAAALGIGAAPAVAADSSAPTTVTFAVTAGGLTITAPATAALGSGVTGGTITGNLGMVRVTDQRGLLAFSWTASVASTTYVTGAGGAGQVIQPSAVTYTSPALPTIVSGVPVPVKNLLLTTLTTAPQTVYTATGLGSNAVEWNPSLTVAVPAGAVAGNYTGTVTHSVA</sequence>
<name>A0ABQ4CQV2_9ACTN</name>
<dbReference type="EMBL" id="BONE01000022">
    <property type="protein sequence ID" value="GIF73655.1"/>
    <property type="molecule type" value="Genomic_DNA"/>
</dbReference>